<evidence type="ECO:0000256" key="1">
    <source>
        <dbReference type="SAM" id="MobiDB-lite"/>
    </source>
</evidence>
<gene>
    <name evidence="2" type="ORF">DTER00134_LOCUS5576</name>
</gene>
<accession>A0A7S3QR43</accession>
<feature type="compositionally biased region" description="Basic and acidic residues" evidence="1">
    <location>
        <begin position="172"/>
        <end position="195"/>
    </location>
</feature>
<sequence>MLLNSKAVPLNEGGRENLPVTECGIRVSWLILWAKIVEQKLGPDVTTAEVCAKFVIPSTSQEKCRYVDIMEPENVGAPQYFLSHTWSLRFLTLMEIVGHRLQNEPESFVWLDIFAINQNKYEDKGELQADDISHLASVVRKVVGIKNRRSGESSNGDTDDSEETADGENTGDSDKIDESKETENSKEAAEGKGTGDSEEAVTHTSNSRGQVQMMEQRARSSGQRVSLMCCWCF</sequence>
<protein>
    <submittedName>
        <fullName evidence="2">Uncharacterized protein</fullName>
    </submittedName>
</protein>
<dbReference type="AlphaFoldDB" id="A0A7S3QR43"/>
<reference evidence="2" key="1">
    <citation type="submission" date="2021-01" db="EMBL/GenBank/DDBJ databases">
        <authorList>
            <person name="Corre E."/>
            <person name="Pelletier E."/>
            <person name="Niang G."/>
            <person name="Scheremetjew M."/>
            <person name="Finn R."/>
            <person name="Kale V."/>
            <person name="Holt S."/>
            <person name="Cochrane G."/>
            <person name="Meng A."/>
            <person name="Brown T."/>
            <person name="Cohen L."/>
        </authorList>
    </citation>
    <scope>NUCLEOTIDE SEQUENCE</scope>
    <source>
        <strain evidence="2">CCMP1320</strain>
    </source>
</reference>
<proteinExistence type="predicted"/>
<feature type="region of interest" description="Disordered" evidence="1">
    <location>
        <begin position="147"/>
        <end position="222"/>
    </location>
</feature>
<name>A0A7S3QR43_DUNTE</name>
<evidence type="ECO:0000313" key="2">
    <source>
        <dbReference type="EMBL" id="CAE0490503.1"/>
    </source>
</evidence>
<dbReference type="EMBL" id="HBIP01010029">
    <property type="protein sequence ID" value="CAE0490503.1"/>
    <property type="molecule type" value="Transcribed_RNA"/>
</dbReference>
<organism evidence="2">
    <name type="scientific">Dunaliella tertiolecta</name>
    <name type="common">Green alga</name>
    <dbReference type="NCBI Taxonomy" id="3047"/>
    <lineage>
        <taxon>Eukaryota</taxon>
        <taxon>Viridiplantae</taxon>
        <taxon>Chlorophyta</taxon>
        <taxon>core chlorophytes</taxon>
        <taxon>Chlorophyceae</taxon>
        <taxon>CS clade</taxon>
        <taxon>Chlamydomonadales</taxon>
        <taxon>Dunaliellaceae</taxon>
        <taxon>Dunaliella</taxon>
    </lineage>
</organism>
<feature type="compositionally biased region" description="Acidic residues" evidence="1">
    <location>
        <begin position="157"/>
        <end position="171"/>
    </location>
</feature>